<accession>A0ABP5IK93</accession>
<name>A0ABP5IK93_9ACTN</name>
<protein>
    <submittedName>
        <fullName evidence="2">Uncharacterized protein</fullName>
    </submittedName>
</protein>
<dbReference type="Proteomes" id="UP001500016">
    <property type="component" value="Unassembled WGS sequence"/>
</dbReference>
<keyword evidence="3" id="KW-1185">Reference proteome</keyword>
<proteinExistence type="predicted"/>
<dbReference type="RefSeq" id="WP_344534337.1">
    <property type="nucleotide sequence ID" value="NZ_BAAAPE010000022.1"/>
</dbReference>
<evidence type="ECO:0000313" key="3">
    <source>
        <dbReference type="Proteomes" id="UP001500016"/>
    </source>
</evidence>
<evidence type="ECO:0000256" key="1">
    <source>
        <dbReference type="SAM" id="MobiDB-lite"/>
    </source>
</evidence>
<feature type="region of interest" description="Disordered" evidence="1">
    <location>
        <begin position="1"/>
        <end position="24"/>
    </location>
</feature>
<dbReference type="EMBL" id="BAAAPE010000022">
    <property type="protein sequence ID" value="GAA2099949.1"/>
    <property type="molecule type" value="Genomic_DNA"/>
</dbReference>
<gene>
    <name evidence="2" type="ORF">GCM10009801_72050</name>
</gene>
<reference evidence="3" key="1">
    <citation type="journal article" date="2019" name="Int. J. Syst. Evol. Microbiol.">
        <title>The Global Catalogue of Microorganisms (GCM) 10K type strain sequencing project: providing services to taxonomists for standard genome sequencing and annotation.</title>
        <authorList>
            <consortium name="The Broad Institute Genomics Platform"/>
            <consortium name="The Broad Institute Genome Sequencing Center for Infectious Disease"/>
            <person name="Wu L."/>
            <person name="Ma J."/>
        </authorList>
    </citation>
    <scope>NUCLEOTIDE SEQUENCE [LARGE SCALE GENOMIC DNA]</scope>
    <source>
        <strain evidence="3">JCM 15478</strain>
    </source>
</reference>
<sequence length="66" mass="7002">MNTGTRPIRVAAEPESRAAGADQRRNLPVSRYLGMRRDAMPVDDAGVAIAADLTAETDTPHAQAPT</sequence>
<organism evidence="2 3">
    <name type="scientific">Streptomyces albiaxialis</name>
    <dbReference type="NCBI Taxonomy" id="329523"/>
    <lineage>
        <taxon>Bacteria</taxon>
        <taxon>Bacillati</taxon>
        <taxon>Actinomycetota</taxon>
        <taxon>Actinomycetes</taxon>
        <taxon>Kitasatosporales</taxon>
        <taxon>Streptomycetaceae</taxon>
        <taxon>Streptomyces</taxon>
    </lineage>
</organism>
<evidence type="ECO:0000313" key="2">
    <source>
        <dbReference type="EMBL" id="GAA2099949.1"/>
    </source>
</evidence>
<comment type="caution">
    <text evidence="2">The sequence shown here is derived from an EMBL/GenBank/DDBJ whole genome shotgun (WGS) entry which is preliminary data.</text>
</comment>